<organism evidence="2 5">
    <name type="scientific">Eisenbergiella tayi</name>
    <dbReference type="NCBI Taxonomy" id="1432052"/>
    <lineage>
        <taxon>Bacteria</taxon>
        <taxon>Bacillati</taxon>
        <taxon>Bacillota</taxon>
        <taxon>Clostridia</taxon>
        <taxon>Lachnospirales</taxon>
        <taxon>Lachnospiraceae</taxon>
        <taxon>Eisenbergiella</taxon>
    </lineage>
</organism>
<proteinExistence type="predicted"/>
<evidence type="ECO:0000313" key="5">
    <source>
        <dbReference type="Proteomes" id="UP000094067"/>
    </source>
</evidence>
<name>A0A1E3A9C5_9FIRM</name>
<gene>
    <name evidence="3" type="ORF">BEI59_10530</name>
    <name evidence="2" type="ORF">BEI61_01262</name>
    <name evidence="4" type="ORF">BEI63_07055</name>
</gene>
<keyword evidence="7" id="KW-1185">Reference proteome</keyword>
<evidence type="ECO:0000313" key="7">
    <source>
        <dbReference type="Proteomes" id="UP000094869"/>
    </source>
</evidence>
<evidence type="ECO:0000313" key="3">
    <source>
        <dbReference type="EMBL" id="ODR52467.1"/>
    </source>
</evidence>
<dbReference type="AlphaFoldDB" id="A0A1E3A9C5"/>
<evidence type="ECO:0000313" key="2">
    <source>
        <dbReference type="EMBL" id="ODM05374.1"/>
    </source>
</evidence>
<reference evidence="3 6" key="3">
    <citation type="submission" date="2016-08" db="EMBL/GenBank/DDBJ databases">
        <authorList>
            <person name="Seilhamer J.J."/>
        </authorList>
    </citation>
    <scope>NUCLEOTIDE SEQUENCE [LARGE SCALE GENOMIC DNA]</scope>
    <source>
        <strain evidence="3 6">NML150140-1</strain>
    </source>
</reference>
<dbReference type="EMBL" id="MEHA01000006">
    <property type="protein sequence ID" value="ODR52467.1"/>
    <property type="molecule type" value="Genomic_DNA"/>
</dbReference>
<dbReference type="InterPro" id="IPR058712">
    <property type="entry name" value="SRA_ScoMcrA"/>
</dbReference>
<dbReference type="CDD" id="cd00085">
    <property type="entry name" value="HNHc"/>
    <property type="match status" value="1"/>
</dbReference>
<feature type="domain" description="ScoMcrA-like SRA" evidence="1">
    <location>
        <begin position="14"/>
        <end position="143"/>
    </location>
</feature>
<accession>A0A1E3A9C5</accession>
<evidence type="ECO:0000313" key="6">
    <source>
        <dbReference type="Proteomes" id="UP000094271"/>
    </source>
</evidence>
<dbReference type="Proteomes" id="UP000094271">
    <property type="component" value="Unassembled WGS sequence"/>
</dbReference>
<sequence length="300" mass="34940">MGVDPGLKIGEKVNLQKIREIFQCGSMGGMLPVNRTNVMVIIADHTLDFYHDKWKDGILYYTGTGKIGDQQLDGNPGYKNGKLYHSKTNGMQLHLFEILKKREYIYRGIVVLANQPYQEEQLDENGVKRKVWIFPLKLVEEELKLDLLDDQTIMTSLASVQDKDLPFHFSYNGKPKDKGKPVVIDKIEIYKRDRKISLNALAYARFECEIDRTHESFIRKNSNTNYTEPHHLVPMAFQNNFSVSLDVEENIVSLCSNCHNLLHYGRDYLFLLKRLYESRKNLLKKVGIDITFERLIQMYQ</sequence>
<dbReference type="PATRIC" id="fig|1432052.4.peg.1414"/>
<comment type="caution">
    <text evidence="2">The sequence shown here is derived from an EMBL/GenBank/DDBJ whole genome shotgun (WGS) entry which is preliminary data.</text>
</comment>
<reference evidence="2 5" key="1">
    <citation type="submission" date="2016-07" db="EMBL/GenBank/DDBJ databases">
        <title>Characterization of isolates of Eisenbergiella tayi derived from blood cultures, using whole genome sequencing.</title>
        <authorList>
            <person name="Burdz T."/>
            <person name="Wiebe D."/>
            <person name="Huynh C."/>
            <person name="Bernard K."/>
        </authorList>
    </citation>
    <scope>NUCLEOTIDE SEQUENCE [LARGE SCALE GENOMIC DNA]</scope>
    <source>
        <strain evidence="2 5">NML 110608</strain>
    </source>
</reference>
<dbReference type="Proteomes" id="UP000094067">
    <property type="component" value="Unassembled WGS sequence"/>
</dbReference>
<dbReference type="RefSeq" id="WP_069151663.1">
    <property type="nucleotide sequence ID" value="NZ_DBFYTW010000324.1"/>
</dbReference>
<dbReference type="OrthoDB" id="9779761at2"/>
<dbReference type="EMBL" id="MEHD01000015">
    <property type="protein sequence ID" value="ODR59266.1"/>
    <property type="molecule type" value="Genomic_DNA"/>
</dbReference>
<evidence type="ECO:0000259" key="1">
    <source>
        <dbReference type="Pfam" id="PF26348"/>
    </source>
</evidence>
<dbReference type="EMBL" id="MCGH01000002">
    <property type="protein sequence ID" value="ODM05374.1"/>
    <property type="molecule type" value="Genomic_DNA"/>
</dbReference>
<evidence type="ECO:0000313" key="4">
    <source>
        <dbReference type="EMBL" id="ODR59266.1"/>
    </source>
</evidence>
<dbReference type="Proteomes" id="UP000094869">
    <property type="component" value="Unassembled WGS sequence"/>
</dbReference>
<dbReference type="InterPro" id="IPR003615">
    <property type="entry name" value="HNH_nuc"/>
</dbReference>
<protein>
    <recommendedName>
        <fullName evidence="1">ScoMcrA-like SRA domain-containing protein</fullName>
    </recommendedName>
</protein>
<dbReference type="Pfam" id="PF26348">
    <property type="entry name" value="SRA_ScoMcrA"/>
    <property type="match status" value="1"/>
</dbReference>
<reference evidence="4 7" key="2">
    <citation type="submission" date="2016-08" db="EMBL/GenBank/DDBJ databases">
        <title>Characterization of Isolates of Eisenbergiella tayi Derived from Blood Cultures, Using Whole Genome Sequencing.</title>
        <authorList>
            <person name="Bernier A.-M."/>
            <person name="Burdz T."/>
            <person name="Wiebe D."/>
            <person name="Bernard K."/>
        </authorList>
    </citation>
    <scope>NUCLEOTIDE SEQUENCE [LARGE SCALE GENOMIC DNA]</scope>
    <source>
        <strain evidence="4 7">NML120146</strain>
    </source>
</reference>